<accession>A0A7V5PPZ3</accession>
<name>A0A7V5PPZ3_CALAY</name>
<dbReference type="SUPFAM" id="SSF48452">
    <property type="entry name" value="TPR-like"/>
    <property type="match status" value="1"/>
</dbReference>
<feature type="transmembrane region" description="Helical" evidence="1">
    <location>
        <begin position="216"/>
        <end position="237"/>
    </location>
</feature>
<protein>
    <recommendedName>
        <fullName evidence="4">DUF5683 domain-containing protein</fullName>
    </recommendedName>
</protein>
<feature type="signal peptide" evidence="2">
    <location>
        <begin position="1"/>
        <end position="20"/>
    </location>
</feature>
<feature type="chain" id="PRO_5030639916" description="DUF5683 domain-containing protein" evidence="2">
    <location>
        <begin position="21"/>
        <end position="258"/>
    </location>
</feature>
<proteinExistence type="predicted"/>
<keyword evidence="1" id="KW-0472">Membrane</keyword>
<dbReference type="InterPro" id="IPR011990">
    <property type="entry name" value="TPR-like_helical_dom_sf"/>
</dbReference>
<evidence type="ECO:0000313" key="3">
    <source>
        <dbReference type="EMBL" id="HHJ52765.1"/>
    </source>
</evidence>
<sequence length="258" mass="29953">MSGKRRIVFGLLVLFSALHAQPQQNRASQVKQLYESLQFEQAIQLSQRLLRDDTITNPQDLITIHQYAGFSFFNLGRPDSAKKHFLTILSIDPEYEFNPVNTSPKIITFFKKIKEKYQINRDTDRQVAYVRYVFVRDLRPGATWRSALLPGWGQYFKGQKNKGKILSSSFAGGALLTITSYLLERNYHQKYRDATSQSEIQKNYDAYNRWYKARHYAMYFTAAVWTISVLDAIWAPYSSTALTLNWQGDGMLSLRISF</sequence>
<feature type="transmembrane region" description="Helical" evidence="1">
    <location>
        <begin position="165"/>
        <end position="183"/>
    </location>
</feature>
<dbReference type="EMBL" id="DROD01000423">
    <property type="protein sequence ID" value="HHJ52765.1"/>
    <property type="molecule type" value="Genomic_DNA"/>
</dbReference>
<dbReference type="AlphaFoldDB" id="A0A7V5PPZ3"/>
<keyword evidence="1" id="KW-0812">Transmembrane</keyword>
<evidence type="ECO:0000256" key="1">
    <source>
        <dbReference type="SAM" id="Phobius"/>
    </source>
</evidence>
<reference evidence="3" key="1">
    <citation type="journal article" date="2020" name="mSystems">
        <title>Genome- and Community-Level Interaction Insights into Carbon Utilization and Element Cycling Functions of Hydrothermarchaeota in Hydrothermal Sediment.</title>
        <authorList>
            <person name="Zhou Z."/>
            <person name="Liu Y."/>
            <person name="Xu W."/>
            <person name="Pan J."/>
            <person name="Luo Z.H."/>
            <person name="Li M."/>
        </authorList>
    </citation>
    <scope>NUCLEOTIDE SEQUENCE [LARGE SCALE GENOMIC DNA]</scope>
    <source>
        <strain evidence="3">HyVt-527</strain>
    </source>
</reference>
<gene>
    <name evidence="3" type="ORF">ENJ89_06180</name>
</gene>
<keyword evidence="2" id="KW-0732">Signal</keyword>
<comment type="caution">
    <text evidence="3">The sequence shown here is derived from an EMBL/GenBank/DDBJ whole genome shotgun (WGS) entry which is preliminary data.</text>
</comment>
<organism evidence="3">
    <name type="scientific">Caldithrix abyssi</name>
    <dbReference type="NCBI Taxonomy" id="187145"/>
    <lineage>
        <taxon>Bacteria</taxon>
        <taxon>Pseudomonadati</taxon>
        <taxon>Calditrichota</taxon>
        <taxon>Calditrichia</taxon>
        <taxon>Calditrichales</taxon>
        <taxon>Calditrichaceae</taxon>
        <taxon>Caldithrix</taxon>
    </lineage>
</organism>
<evidence type="ECO:0000256" key="2">
    <source>
        <dbReference type="SAM" id="SignalP"/>
    </source>
</evidence>
<dbReference type="Gene3D" id="1.25.40.10">
    <property type="entry name" value="Tetratricopeptide repeat domain"/>
    <property type="match status" value="1"/>
</dbReference>
<evidence type="ECO:0008006" key="4">
    <source>
        <dbReference type="Google" id="ProtNLM"/>
    </source>
</evidence>
<dbReference type="Proteomes" id="UP000886124">
    <property type="component" value="Unassembled WGS sequence"/>
</dbReference>
<keyword evidence="1" id="KW-1133">Transmembrane helix</keyword>